<name>A0A395GZ31_9EURO</name>
<dbReference type="AlphaFoldDB" id="A0A395GZ31"/>
<dbReference type="VEuPathDB" id="FungiDB:BO80DRAFT_93986"/>
<organism evidence="2 3">
    <name type="scientific">Aspergillus ibericus CBS 121593</name>
    <dbReference type="NCBI Taxonomy" id="1448316"/>
    <lineage>
        <taxon>Eukaryota</taxon>
        <taxon>Fungi</taxon>
        <taxon>Dikarya</taxon>
        <taxon>Ascomycota</taxon>
        <taxon>Pezizomycotina</taxon>
        <taxon>Eurotiomycetes</taxon>
        <taxon>Eurotiomycetidae</taxon>
        <taxon>Eurotiales</taxon>
        <taxon>Aspergillaceae</taxon>
        <taxon>Aspergillus</taxon>
        <taxon>Aspergillus subgen. Circumdati</taxon>
    </lineage>
</organism>
<dbReference type="EMBL" id="KZ824439">
    <property type="protein sequence ID" value="RAL00630.1"/>
    <property type="molecule type" value="Genomic_DNA"/>
</dbReference>
<gene>
    <name evidence="2" type="ORF">BO80DRAFT_93986</name>
</gene>
<feature type="region of interest" description="Disordered" evidence="1">
    <location>
        <begin position="338"/>
        <end position="368"/>
    </location>
</feature>
<dbReference type="RefSeq" id="XP_025574957.1">
    <property type="nucleotide sequence ID" value="XM_025724938.1"/>
</dbReference>
<proteinExistence type="predicted"/>
<evidence type="ECO:0000313" key="3">
    <source>
        <dbReference type="Proteomes" id="UP000249402"/>
    </source>
</evidence>
<feature type="region of interest" description="Disordered" evidence="1">
    <location>
        <begin position="129"/>
        <end position="202"/>
    </location>
</feature>
<evidence type="ECO:0000256" key="1">
    <source>
        <dbReference type="SAM" id="MobiDB-lite"/>
    </source>
</evidence>
<reference evidence="2 3" key="1">
    <citation type="submission" date="2018-02" db="EMBL/GenBank/DDBJ databases">
        <title>The genomes of Aspergillus section Nigri reveals drivers in fungal speciation.</title>
        <authorList>
            <consortium name="DOE Joint Genome Institute"/>
            <person name="Vesth T.C."/>
            <person name="Nybo J."/>
            <person name="Theobald S."/>
            <person name="Brandl J."/>
            <person name="Frisvad J.C."/>
            <person name="Nielsen K.F."/>
            <person name="Lyhne E.K."/>
            <person name="Kogle M.E."/>
            <person name="Kuo A."/>
            <person name="Riley R."/>
            <person name="Clum A."/>
            <person name="Nolan M."/>
            <person name="Lipzen A."/>
            <person name="Salamov A."/>
            <person name="Henrissat B."/>
            <person name="Wiebenga A."/>
            <person name="De vries R.P."/>
            <person name="Grigoriev I.V."/>
            <person name="Mortensen U.H."/>
            <person name="Andersen M.R."/>
            <person name="Baker S.E."/>
        </authorList>
    </citation>
    <scope>NUCLEOTIDE SEQUENCE [LARGE SCALE GENOMIC DNA]</scope>
    <source>
        <strain evidence="2 3">CBS 121593</strain>
    </source>
</reference>
<keyword evidence="3" id="KW-1185">Reference proteome</keyword>
<sequence>MYPQTPIGYSGPMVFGHGGPNPGDGMDEYYASMPPQWTGIDTSPYASVSHPYTTAAAFPTGAILTPISLPDSSFRPSPVLSHHSQEFHYSVPESVPSHGLGITAPFPSTFPRTVTAGLGHASEEPEFNFSEATLSPQPPPAKRARRGPKQAITPREAPVTILPNPEGLQRLEQARRQGTGENSQRPRAPGRGRRDPQAEEEDAFVERLREQNLAWKVIREMFREKFHKDASEARLQMRMLRRRKERLARWDENDVSTCATAVANCQLINDQVIQIRLLMRAREYYEDEKYNVIAQKVSGLSVLESGPPAWLTGHFQMKEFGAGPYTPQQCEAQLRYLDSQKRDRSAGPRARKRSWSKAAPSMAGGSTT</sequence>
<dbReference type="STRING" id="1448316.A0A395GZ31"/>
<dbReference type="OrthoDB" id="5421421at2759"/>
<protein>
    <submittedName>
        <fullName evidence="2">Uncharacterized protein</fullName>
    </submittedName>
</protein>
<accession>A0A395GZ31</accession>
<dbReference type="Proteomes" id="UP000249402">
    <property type="component" value="Unassembled WGS sequence"/>
</dbReference>
<evidence type="ECO:0000313" key="2">
    <source>
        <dbReference type="EMBL" id="RAL00630.1"/>
    </source>
</evidence>
<dbReference type="GeneID" id="37229803"/>